<gene>
    <name evidence="9" type="ORF">SAMN04488548_1341316</name>
</gene>
<feature type="transmembrane region" description="Helical" evidence="7">
    <location>
        <begin position="36"/>
        <end position="64"/>
    </location>
</feature>
<evidence type="ECO:0000313" key="10">
    <source>
        <dbReference type="Proteomes" id="UP000183180"/>
    </source>
</evidence>
<dbReference type="AlphaFoldDB" id="A0A1H2INW4"/>
<sequence length="578" mass="60077">MDRNTRASGLRTLVVIEVILAAGLVVWALSGSVWGLSALIVAVVIAAGLVGVGGRQSLFGRLAARMSFSWSRMRRSAADLNPAPFDVPLAGPSTRPSARRSSAPTTIGARWVGDTLVTVVRVDPGGPAVTYLTPGDSTLGDEAGQLVPLDVLAECIDRYDIALSSIEVISHGVRVWGSGVAPATYDRTLGPLSATAQRSVFVVLRLDPLDCPDAVARRGGGATGALRTATVTTRRVAKRLAESGLTTTVLSAAQITSVTTQLTEGAGIDSLTEEWESVGVSGLRIRTAAVEPESLSAVVRDVWVNSSVSTTLTVRLRHVAADRRHRTVRPEVEVSAFVRFNEFPDARRAVPSWPAGLQPLDGRQFDALAVSLPIATSTRLDRNLPTLTGEAAQAFLESVRLPAGGCGQLIGADHAGRAVATRLVGPGIATVSVAAGIHVVAQIALRAVAVGASVRVHTDRPHRWAPLVTAVADPGALSLAGDRTPARPGPALVIVDGVTPPSPQPDTTRMIVSAPGVDDAAGGHTVALMQNPRAPQDLSLDTGGQPVLVTMVATPDEWNLIGGYPEPAAQAPAAPVRR</sequence>
<keyword evidence="3" id="KW-1003">Cell membrane</keyword>
<dbReference type="GO" id="GO:0005886">
    <property type="term" value="C:plasma membrane"/>
    <property type="evidence" value="ECO:0007669"/>
    <property type="project" value="UniProtKB-SubCell"/>
</dbReference>
<feature type="domain" description="Type VII secretion system protein EccE" evidence="8">
    <location>
        <begin position="194"/>
        <end position="286"/>
    </location>
</feature>
<reference evidence="9 10" key="1">
    <citation type="submission" date="2016-10" db="EMBL/GenBank/DDBJ databases">
        <authorList>
            <person name="de Groot N.N."/>
        </authorList>
    </citation>
    <scope>NUCLEOTIDE SEQUENCE [LARGE SCALE GENOMIC DNA]</scope>
    <source>
        <strain evidence="9 10">DSM 44215</strain>
    </source>
</reference>
<evidence type="ECO:0000256" key="7">
    <source>
        <dbReference type="SAM" id="Phobius"/>
    </source>
</evidence>
<evidence type="ECO:0000256" key="1">
    <source>
        <dbReference type="ARBA" id="ARBA00004236"/>
    </source>
</evidence>
<comment type="similarity">
    <text evidence="2">Belongs to the EccE family.</text>
</comment>
<dbReference type="Proteomes" id="UP000183180">
    <property type="component" value="Unassembled WGS sequence"/>
</dbReference>
<name>A0A1H2INW4_9ACTN</name>
<keyword evidence="6 7" id="KW-0472">Membrane</keyword>
<keyword evidence="5 7" id="KW-1133">Transmembrane helix</keyword>
<evidence type="ECO:0000256" key="5">
    <source>
        <dbReference type="ARBA" id="ARBA00022989"/>
    </source>
</evidence>
<dbReference type="RefSeq" id="WP_074849751.1">
    <property type="nucleotide sequence ID" value="NZ_FNLM01000034.1"/>
</dbReference>
<accession>A0A1H2INW4</accession>
<dbReference type="EMBL" id="FNLM01000034">
    <property type="protein sequence ID" value="SDU45742.1"/>
    <property type="molecule type" value="Genomic_DNA"/>
</dbReference>
<dbReference type="InterPro" id="IPR021368">
    <property type="entry name" value="T7SS_EccE"/>
</dbReference>
<evidence type="ECO:0000256" key="2">
    <source>
        <dbReference type="ARBA" id="ARBA00007759"/>
    </source>
</evidence>
<dbReference type="OrthoDB" id="4152590at2"/>
<keyword evidence="4 7" id="KW-0812">Transmembrane</keyword>
<dbReference type="NCBIfam" id="TIGR03923">
    <property type="entry name" value="T7SS_EccE"/>
    <property type="match status" value="1"/>
</dbReference>
<dbReference type="STRING" id="158898.SAMN04488548_1341316"/>
<protein>
    <submittedName>
        <fullName evidence="9">Type VII secretion protein EccE</fullName>
    </submittedName>
</protein>
<evidence type="ECO:0000256" key="3">
    <source>
        <dbReference type="ARBA" id="ARBA00022475"/>
    </source>
</evidence>
<dbReference type="Pfam" id="PF11203">
    <property type="entry name" value="EccE"/>
    <property type="match status" value="1"/>
</dbReference>
<feature type="transmembrane region" description="Helical" evidence="7">
    <location>
        <begin position="12"/>
        <end position="30"/>
    </location>
</feature>
<comment type="subcellular location">
    <subcellularLocation>
        <location evidence="1">Cell membrane</location>
    </subcellularLocation>
</comment>
<evidence type="ECO:0000256" key="4">
    <source>
        <dbReference type="ARBA" id="ARBA00022692"/>
    </source>
</evidence>
<evidence type="ECO:0000256" key="6">
    <source>
        <dbReference type="ARBA" id="ARBA00023136"/>
    </source>
</evidence>
<evidence type="ECO:0000313" key="9">
    <source>
        <dbReference type="EMBL" id="SDU45742.1"/>
    </source>
</evidence>
<proteinExistence type="inferred from homology"/>
<evidence type="ECO:0000259" key="8">
    <source>
        <dbReference type="Pfam" id="PF11203"/>
    </source>
</evidence>
<dbReference type="InterPro" id="IPR050051">
    <property type="entry name" value="EccE_dom"/>
</dbReference>
<organism evidence="9 10">
    <name type="scientific">Gordonia westfalica</name>
    <dbReference type="NCBI Taxonomy" id="158898"/>
    <lineage>
        <taxon>Bacteria</taxon>
        <taxon>Bacillati</taxon>
        <taxon>Actinomycetota</taxon>
        <taxon>Actinomycetes</taxon>
        <taxon>Mycobacteriales</taxon>
        <taxon>Gordoniaceae</taxon>
        <taxon>Gordonia</taxon>
    </lineage>
</organism>